<evidence type="ECO:0000259" key="1">
    <source>
        <dbReference type="Pfam" id="PF12146"/>
    </source>
</evidence>
<dbReference type="RefSeq" id="WP_110826826.1">
    <property type="nucleotide sequence ID" value="NZ_QKLU01000001.1"/>
</dbReference>
<dbReference type="Pfam" id="PF12146">
    <property type="entry name" value="Hydrolase_4"/>
    <property type="match status" value="1"/>
</dbReference>
<proteinExistence type="predicted"/>
<dbReference type="EMBL" id="QKLU01000001">
    <property type="protein sequence ID" value="PYF76715.1"/>
    <property type="molecule type" value="Genomic_DNA"/>
</dbReference>
<gene>
    <name evidence="2" type="ORF">B0O44_101186</name>
</gene>
<dbReference type="PANTHER" id="PTHR11614">
    <property type="entry name" value="PHOSPHOLIPASE-RELATED"/>
    <property type="match status" value="1"/>
</dbReference>
<reference evidence="2 3" key="1">
    <citation type="submission" date="2018-06" db="EMBL/GenBank/DDBJ databases">
        <title>Genomic Encyclopedia of Archaeal and Bacterial Type Strains, Phase II (KMG-II): from individual species to whole genera.</title>
        <authorList>
            <person name="Goeker M."/>
        </authorList>
    </citation>
    <scope>NUCLEOTIDE SEQUENCE [LARGE SCALE GENOMIC DNA]</scope>
    <source>
        <strain evidence="2 3">DSM 27372</strain>
    </source>
</reference>
<evidence type="ECO:0000313" key="2">
    <source>
        <dbReference type="EMBL" id="PYF76715.1"/>
    </source>
</evidence>
<dbReference type="InterPro" id="IPR051044">
    <property type="entry name" value="MAG_DAG_Lipase"/>
</dbReference>
<sequence length="326" mass="37391">MNAEVTTAYEPDILGPGFEKKIIRWEDDYEGAVVSTLIRKQCDTPKQTAVLYVHGFNDYFFQEEMAREYNLHGYDFYAVDLRKYGRSLLVHQKLNNVRDLAEYDADLDWALSTIRKEGHFHVLLSGHSTGGLIVSLYADKRKGNELFDAVFLNSPFWDMNLNVLLKKLAIPLLACWGKHYPNQEVDGGFSALYGLSLHKSHYGEWDYRLDWKPDVAPKVNCGWIRAIHLGQRKVKEGLRISRPVLVIHAAQSVYLKKWSAQMFSGDAVLNVKDMERLVKRLKGEVKVFVAQGAIHDVVLSPKPVRAVVYQELFLWLNKVMAKFTIS</sequence>
<keyword evidence="3" id="KW-1185">Reference proteome</keyword>
<dbReference type="OrthoDB" id="9801217at2"/>
<dbReference type="InterPro" id="IPR029058">
    <property type="entry name" value="AB_hydrolase_fold"/>
</dbReference>
<dbReference type="Gene3D" id="3.40.50.1820">
    <property type="entry name" value="alpha/beta hydrolase"/>
    <property type="match status" value="1"/>
</dbReference>
<dbReference type="AlphaFoldDB" id="A0A318URK2"/>
<protein>
    <submittedName>
        <fullName evidence="2">Alpha-beta hydrolase superfamily lysophospholipase</fullName>
    </submittedName>
</protein>
<organism evidence="2 3">
    <name type="scientific">Pedobacter nutrimenti</name>
    <dbReference type="NCBI Taxonomy" id="1241337"/>
    <lineage>
        <taxon>Bacteria</taxon>
        <taxon>Pseudomonadati</taxon>
        <taxon>Bacteroidota</taxon>
        <taxon>Sphingobacteriia</taxon>
        <taxon>Sphingobacteriales</taxon>
        <taxon>Sphingobacteriaceae</taxon>
        <taxon>Pedobacter</taxon>
    </lineage>
</organism>
<keyword evidence="2" id="KW-0378">Hydrolase</keyword>
<evidence type="ECO:0000313" key="3">
    <source>
        <dbReference type="Proteomes" id="UP000248198"/>
    </source>
</evidence>
<dbReference type="Proteomes" id="UP000248198">
    <property type="component" value="Unassembled WGS sequence"/>
</dbReference>
<feature type="domain" description="Serine aminopeptidase S33" evidence="1">
    <location>
        <begin position="46"/>
        <end position="295"/>
    </location>
</feature>
<dbReference type="InterPro" id="IPR022742">
    <property type="entry name" value="Hydrolase_4"/>
</dbReference>
<accession>A0A318URK2</accession>
<comment type="caution">
    <text evidence="2">The sequence shown here is derived from an EMBL/GenBank/DDBJ whole genome shotgun (WGS) entry which is preliminary data.</text>
</comment>
<name>A0A318URK2_9SPHI</name>
<dbReference type="SUPFAM" id="SSF53474">
    <property type="entry name" value="alpha/beta-Hydrolases"/>
    <property type="match status" value="1"/>
</dbReference>
<dbReference type="GO" id="GO:0016787">
    <property type="term" value="F:hydrolase activity"/>
    <property type="evidence" value="ECO:0007669"/>
    <property type="project" value="UniProtKB-KW"/>
</dbReference>